<dbReference type="InterPro" id="IPR010107">
    <property type="entry name" value="Glutamate_decarboxylase"/>
</dbReference>
<evidence type="ECO:0000256" key="1">
    <source>
        <dbReference type="ARBA" id="ARBA00001933"/>
    </source>
</evidence>
<name>G3B8F0_CANTC</name>
<reference evidence="11 12" key="1">
    <citation type="journal article" date="2011" name="Proc. Natl. Acad. Sci. U.S.A.">
        <title>Comparative genomics of xylose-fermenting fungi for enhanced biofuel production.</title>
        <authorList>
            <person name="Wohlbach D.J."/>
            <person name="Kuo A."/>
            <person name="Sato T.K."/>
            <person name="Potts K.M."/>
            <person name="Salamov A.A."/>
            <person name="LaButti K.M."/>
            <person name="Sun H."/>
            <person name="Clum A."/>
            <person name="Pangilinan J.L."/>
            <person name="Lindquist E.A."/>
            <person name="Lucas S."/>
            <person name="Lapidus A."/>
            <person name="Jin M."/>
            <person name="Gunawan C."/>
            <person name="Balan V."/>
            <person name="Dale B.E."/>
            <person name="Jeffries T.W."/>
            <person name="Zinkel R."/>
            <person name="Barry K.W."/>
            <person name="Grigoriev I.V."/>
            <person name="Gasch A.P."/>
        </authorList>
    </citation>
    <scope>NUCLEOTIDE SEQUENCE [LARGE SCALE GENOMIC DNA]</scope>
    <source>
        <strain evidence="11">ATCC 10573</strain>
        <strain evidence="12">ATCC 10573 / BCRC 21748 / CBS 615 / JCM 9827 / NBRC 10315 / NRRL Y-1498 / VKM Y-70</strain>
    </source>
</reference>
<evidence type="ECO:0000256" key="6">
    <source>
        <dbReference type="ARBA" id="ARBA00048868"/>
    </source>
</evidence>
<evidence type="ECO:0000256" key="2">
    <source>
        <dbReference type="ARBA" id="ARBA00009533"/>
    </source>
</evidence>
<evidence type="ECO:0000313" key="12">
    <source>
        <dbReference type="Proteomes" id="UP000000707"/>
    </source>
</evidence>
<dbReference type="Proteomes" id="UP000000707">
    <property type="component" value="Unassembled WGS sequence"/>
</dbReference>
<dbReference type="STRING" id="590646.G3B8F0"/>
<dbReference type="EC" id="4.1.1.15" evidence="3 9"/>
<keyword evidence="4 7" id="KW-0663">Pyridoxal phosphate</keyword>
<sequence length="559" mass="62813">MTLTKNPSSYELTKSIVSKVHKTPLNAREEFTSSYDSNKLFPRFHIPNESSDSHLIFKYVTEELSLDGNPTLNLASFVNTELSEPARALINDNLVKNLADNDEYPSLIEFQGRCISMISSLWHAPQHYDEQLRREVPATVGTATTGSSEAIMLAGLALKKSWQERQRQAGKSTENPNILMATCAQVALEKFARYFDVENRLIEISAESGHVIDVKKIKENIDENTIGIFVIMGSTFTGAFEPVLEINNLLDEVEKETGVDVKIHVDGASGGFTAPFTHPNLKWDFSVDRVVSINTSGHKFGLTTAGLGWVIWKNIKYLPENLRFKLDYLGGIEETFNLNFSRAGFPVIHQYYNFLTLGREGYTKLFDNCMNNARVLSLFLEECSYFEVLSVIHKPAIPGSYKLDKIDDTNFHEQYQPGLPVVAFRFSKDFTKKYPEIPQNILSLLLRNKGFIVPNYHLPPGEQSKEILRVVVKSSLSLNLLEKLMQDILSSVELLISSCDSVRNLIAAKDKGKLDHKVVYDLLLSVASNGVEELKGHQKKFHAAKSGHSPHKNSYRGAC</sequence>
<keyword evidence="5 8" id="KW-0456">Lyase</keyword>
<gene>
    <name evidence="11" type="ORF">CANTEDRAFT_115842</name>
</gene>
<dbReference type="FunFam" id="3.40.640.10:FF:000017">
    <property type="entry name" value="Glutamate decarboxylase"/>
    <property type="match status" value="1"/>
</dbReference>
<evidence type="ECO:0000256" key="5">
    <source>
        <dbReference type="ARBA" id="ARBA00023239"/>
    </source>
</evidence>
<dbReference type="PANTHER" id="PTHR43321">
    <property type="entry name" value="GLUTAMATE DECARBOXYLASE"/>
    <property type="match status" value="1"/>
</dbReference>
<comment type="catalytic activity">
    <reaction evidence="6 9">
        <text>L-glutamate + H(+) = 4-aminobutanoate + CO2</text>
        <dbReference type="Rhea" id="RHEA:17785"/>
        <dbReference type="ChEBI" id="CHEBI:15378"/>
        <dbReference type="ChEBI" id="CHEBI:16526"/>
        <dbReference type="ChEBI" id="CHEBI:29985"/>
        <dbReference type="ChEBI" id="CHEBI:59888"/>
        <dbReference type="EC" id="4.1.1.15"/>
    </reaction>
</comment>
<dbReference type="NCBIfam" id="TIGR01788">
    <property type="entry name" value="Glu-decarb-GAD"/>
    <property type="match status" value="1"/>
</dbReference>
<evidence type="ECO:0000256" key="4">
    <source>
        <dbReference type="ARBA" id="ARBA00022898"/>
    </source>
</evidence>
<dbReference type="EMBL" id="GL996527">
    <property type="protein sequence ID" value="EGV62884.1"/>
    <property type="molecule type" value="Genomic_DNA"/>
</dbReference>
<dbReference type="OrthoDB" id="5152799at2759"/>
<dbReference type="Gene3D" id="4.10.280.50">
    <property type="match status" value="1"/>
</dbReference>
<dbReference type="Gene3D" id="3.90.1150.160">
    <property type="match status" value="1"/>
</dbReference>
<feature type="region of interest" description="Disordered" evidence="10">
    <location>
        <begin position="540"/>
        <end position="559"/>
    </location>
</feature>
<dbReference type="GO" id="GO:0005829">
    <property type="term" value="C:cytosol"/>
    <property type="evidence" value="ECO:0007669"/>
    <property type="project" value="TreeGrafter"/>
</dbReference>
<keyword evidence="12" id="KW-1185">Reference proteome</keyword>
<dbReference type="EMBL" id="GL996527">
    <property type="protein sequence ID" value="EGV62883.1"/>
    <property type="molecule type" value="Genomic_DNA"/>
</dbReference>
<organism evidence="12">
    <name type="scientific">Candida tenuis (strain ATCC 10573 / BCRC 21748 / CBS 615 / JCM 9827 / NBRC 10315 / NRRL Y-1498 / VKM Y-70)</name>
    <name type="common">Yeast</name>
    <name type="synonym">Yamadazyma tenuis</name>
    <dbReference type="NCBI Taxonomy" id="590646"/>
    <lineage>
        <taxon>Eukaryota</taxon>
        <taxon>Fungi</taxon>
        <taxon>Dikarya</taxon>
        <taxon>Ascomycota</taxon>
        <taxon>Saccharomycotina</taxon>
        <taxon>Pichiomycetes</taxon>
        <taxon>Debaryomycetaceae</taxon>
        <taxon>Yamadazyma</taxon>
    </lineage>
</organism>
<evidence type="ECO:0000256" key="9">
    <source>
        <dbReference type="RuleBase" id="RU361171"/>
    </source>
</evidence>
<evidence type="ECO:0000256" key="8">
    <source>
        <dbReference type="RuleBase" id="RU000382"/>
    </source>
</evidence>
<comment type="similarity">
    <text evidence="2 8">Belongs to the group II decarboxylase family.</text>
</comment>
<dbReference type="InterPro" id="IPR015421">
    <property type="entry name" value="PyrdxlP-dep_Trfase_major"/>
</dbReference>
<evidence type="ECO:0000256" key="3">
    <source>
        <dbReference type="ARBA" id="ARBA00012421"/>
    </source>
</evidence>
<dbReference type="SUPFAM" id="SSF53383">
    <property type="entry name" value="PLP-dependent transferases"/>
    <property type="match status" value="1"/>
</dbReference>
<dbReference type="InterPro" id="IPR015424">
    <property type="entry name" value="PyrdxlP-dep_Trfase"/>
</dbReference>
<evidence type="ECO:0000256" key="10">
    <source>
        <dbReference type="SAM" id="MobiDB-lite"/>
    </source>
</evidence>
<dbReference type="Gene3D" id="3.40.640.10">
    <property type="entry name" value="Type I PLP-dependent aspartate aminotransferase-like (Major domain)"/>
    <property type="match status" value="1"/>
</dbReference>
<comment type="cofactor">
    <cofactor evidence="1 7 8">
        <name>pyridoxal 5'-phosphate</name>
        <dbReference type="ChEBI" id="CHEBI:597326"/>
    </cofactor>
</comment>
<dbReference type="HOGENOM" id="CLU_019582_2_3_1"/>
<proteinExistence type="inferred from homology"/>
<dbReference type="PANTHER" id="PTHR43321:SF3">
    <property type="entry name" value="GLUTAMATE DECARBOXYLASE"/>
    <property type="match status" value="1"/>
</dbReference>
<dbReference type="Pfam" id="PF00282">
    <property type="entry name" value="Pyridoxal_deC"/>
    <property type="match status" value="1"/>
</dbReference>
<keyword evidence="9" id="KW-0210">Decarboxylase</keyword>
<evidence type="ECO:0000313" key="11">
    <source>
        <dbReference type="EMBL" id="EGV62884.1"/>
    </source>
</evidence>
<dbReference type="eggNOG" id="KOG1383">
    <property type="taxonomic scope" value="Eukaryota"/>
</dbReference>
<dbReference type="GO" id="GO:0004351">
    <property type="term" value="F:glutamate decarboxylase activity"/>
    <property type="evidence" value="ECO:0007669"/>
    <property type="project" value="UniProtKB-EC"/>
</dbReference>
<dbReference type="InterPro" id="IPR002129">
    <property type="entry name" value="PyrdxlP-dep_de-COase"/>
</dbReference>
<dbReference type="GO" id="GO:0030170">
    <property type="term" value="F:pyridoxal phosphate binding"/>
    <property type="evidence" value="ECO:0007669"/>
    <property type="project" value="InterPro"/>
</dbReference>
<protein>
    <recommendedName>
        <fullName evidence="3 9">Glutamate decarboxylase</fullName>
        <ecNumber evidence="3 9">4.1.1.15</ecNumber>
    </recommendedName>
</protein>
<evidence type="ECO:0000256" key="7">
    <source>
        <dbReference type="PIRSR" id="PIRSR602129-50"/>
    </source>
</evidence>
<dbReference type="GO" id="GO:0006538">
    <property type="term" value="P:L-glutamate catabolic process"/>
    <property type="evidence" value="ECO:0007669"/>
    <property type="project" value="TreeGrafter"/>
</dbReference>
<accession>G3B8F0</accession>
<dbReference type="AlphaFoldDB" id="G3B8F0"/>
<feature type="modified residue" description="N6-(pyridoxal phosphate)lysine" evidence="7">
    <location>
        <position position="299"/>
    </location>
</feature>